<evidence type="ECO:0000256" key="2">
    <source>
        <dbReference type="ARBA" id="ARBA00007193"/>
    </source>
</evidence>
<dbReference type="Gene3D" id="1.10.287.770">
    <property type="entry name" value="YojJ-like"/>
    <property type="match status" value="1"/>
</dbReference>
<evidence type="ECO:0000256" key="9">
    <source>
        <dbReference type="ARBA" id="ARBA00023136"/>
    </source>
</evidence>
<dbReference type="CTD" id="36381139"/>
<comment type="subcellular location">
    <subcellularLocation>
        <location evidence="1">Membrane</location>
        <topology evidence="1">Multi-pass membrane protein</topology>
    </subcellularLocation>
</comment>
<sequence length="875" mass="99769">MVFKNVSKELPSLIDKKSVEEGIVDDKIVSNCLSDKKKRNIEYTSIDNIGNIRDTDDTKTIQGLRNEAVLMGKGKNEFTDEMGCFKRKGNSNEFSDENLLNVNNLDCIENNTYTSYNYLSPFSDHSYKFDEFHPKLRSKRNSIMTLKEKVIETSKDFGETFKNVAGKTVRHEVIKFGGTTSAHGLPLVVNSTHWYSKTLWFLLSICSTIVFIYQCTLVAEKYNRKEKIVNVELQFDSAKFPAITICNLNAFKKHLAKTVPELQDTLHAFRQAVSFSKGASNHLQNDVKKRNKRSGFRYVQYEPVISDCECPSYVSKSKDSKDNECLQKDGVPTSNITTCICNFDRQDSSIWPCYSKSTWRNDFCPECNDIGYCNLPDTNGTQKLPCLCQNDIGYCLLQPDRIKKVWEIKGTAVPSEDSPYRDDFLKQLKELGYENTTDEVAITTKTKEKLVLTMAGLPVQRRIALGYGKSEFIKMCSFNGNQCDIVKDFKLHVDPAFGNCYTFNYNQDKSKIFYSSRAGPSYGLRMMLYVNSSDYLPTTEATGVRIAIHDQSVWPFPDTFGYSAPTGAISSFGLSLRKFRRLGPPYGDCVEVNETLPKDYIFKNNAYEPEGCYRSCYQTTIINKCKCADPRYPTSNNQTRYCDILDMMERQCLLQEGTKFTKNNSCKCRHPCQQNVWTTTYSAAKWPSGSFKVGSCNKSLEDCINHYSSHAAMVEIYYEQMSYEKLQESESYLFVNLISDIGGQAGLWLGASVITICEITFFLFRLLTVYCRMPVIPVKNETDIKGGKSKWSPVNIRVYESSDNINNRDSYVETDSIVISNHTSTTDEDSSYGSKKKIRTIYDGNNIKQKIEENLDDNNEIKNKKKIKTPKNINI</sequence>
<dbReference type="FunFam" id="1.10.287.770:FF:000001">
    <property type="entry name" value="Acid-sensing ion channel subunit 1"/>
    <property type="match status" value="1"/>
</dbReference>
<evidence type="ECO:0000256" key="13">
    <source>
        <dbReference type="RuleBase" id="RU000679"/>
    </source>
</evidence>
<dbReference type="OrthoDB" id="5874059at2759"/>
<protein>
    <submittedName>
        <fullName evidence="15 17">Na+ channel, amiloride-sensitive family and Degenerin family-containing protein</fullName>
    </submittedName>
</protein>
<evidence type="ECO:0000256" key="6">
    <source>
        <dbReference type="ARBA" id="ARBA00022989"/>
    </source>
</evidence>
<dbReference type="WormBase" id="SRAE_2000342400">
    <property type="protein sequence ID" value="SRP05703"/>
    <property type="gene ID" value="WBGene00263646"/>
</dbReference>
<dbReference type="STRING" id="34506.A0A090MZE0"/>
<dbReference type="GO" id="GO:0015280">
    <property type="term" value="F:ligand-gated sodium channel activity"/>
    <property type="evidence" value="ECO:0007669"/>
    <property type="project" value="TreeGrafter"/>
</dbReference>
<keyword evidence="8 13" id="KW-0406">Ion transport</keyword>
<evidence type="ECO:0000256" key="8">
    <source>
        <dbReference type="ARBA" id="ARBA00023065"/>
    </source>
</evidence>
<evidence type="ECO:0000256" key="11">
    <source>
        <dbReference type="ARBA" id="ARBA00023201"/>
    </source>
</evidence>
<keyword evidence="5 13" id="KW-0812">Transmembrane</keyword>
<keyword evidence="6 14" id="KW-1133">Transmembrane helix</keyword>
<dbReference type="NCBIfam" id="TIGR00867">
    <property type="entry name" value="deg-1"/>
    <property type="match status" value="1"/>
</dbReference>
<evidence type="ECO:0000256" key="7">
    <source>
        <dbReference type="ARBA" id="ARBA00023053"/>
    </source>
</evidence>
<dbReference type="Gene3D" id="2.60.470.10">
    <property type="entry name" value="Acid-sensing ion channels like domains"/>
    <property type="match status" value="1"/>
</dbReference>
<evidence type="ECO:0000256" key="3">
    <source>
        <dbReference type="ARBA" id="ARBA00022448"/>
    </source>
</evidence>
<evidence type="ECO:0000313" key="15">
    <source>
        <dbReference type="EMBL" id="CEF68769.1"/>
    </source>
</evidence>
<evidence type="ECO:0000313" key="16">
    <source>
        <dbReference type="Proteomes" id="UP000035682"/>
    </source>
</evidence>
<dbReference type="Pfam" id="PF00858">
    <property type="entry name" value="ASC"/>
    <property type="match status" value="1"/>
</dbReference>
<comment type="similarity">
    <text evidence="2 13">Belongs to the amiloride-sensitive sodium channel (TC 1.A.6) family.</text>
</comment>
<dbReference type="Proteomes" id="UP000035682">
    <property type="component" value="Unplaced"/>
</dbReference>
<organism evidence="15">
    <name type="scientific">Strongyloides ratti</name>
    <name type="common">Parasitic roundworm</name>
    <dbReference type="NCBI Taxonomy" id="34506"/>
    <lineage>
        <taxon>Eukaryota</taxon>
        <taxon>Metazoa</taxon>
        <taxon>Ecdysozoa</taxon>
        <taxon>Nematoda</taxon>
        <taxon>Chromadorea</taxon>
        <taxon>Rhabditida</taxon>
        <taxon>Tylenchina</taxon>
        <taxon>Panagrolaimomorpha</taxon>
        <taxon>Strongyloidoidea</taxon>
        <taxon>Strongyloididae</taxon>
        <taxon>Strongyloides</taxon>
    </lineage>
</organism>
<keyword evidence="16" id="KW-1185">Reference proteome</keyword>
<dbReference type="WBParaSite" id="SRAE_2000342400.1">
    <property type="protein sequence ID" value="SRAE_2000342400.1"/>
    <property type="gene ID" value="WBGene00263646"/>
</dbReference>
<evidence type="ECO:0000313" key="18">
    <source>
        <dbReference type="WormBase" id="SRAE_2000342400"/>
    </source>
</evidence>
<keyword evidence="3 13" id="KW-0813">Transport</keyword>
<dbReference type="GeneID" id="36381139"/>
<gene>
    <name evidence="15 17 18" type="ORF">SRAE_2000342400</name>
</gene>
<dbReference type="InterPro" id="IPR004726">
    <property type="entry name" value="Deg-1"/>
</dbReference>
<dbReference type="InterPro" id="IPR001873">
    <property type="entry name" value="ENaC"/>
</dbReference>
<keyword evidence="7" id="KW-0915">Sodium</keyword>
<evidence type="ECO:0000256" key="1">
    <source>
        <dbReference type="ARBA" id="ARBA00004141"/>
    </source>
</evidence>
<dbReference type="PRINTS" id="PR01078">
    <property type="entry name" value="AMINACHANNEL"/>
</dbReference>
<accession>A0A090MZE0</accession>
<dbReference type="InterPro" id="IPR020903">
    <property type="entry name" value="ENaC_CS"/>
</dbReference>
<dbReference type="PROSITE" id="PS01206">
    <property type="entry name" value="ASC"/>
    <property type="match status" value="1"/>
</dbReference>
<keyword evidence="4 13" id="KW-0894">Sodium channel</keyword>
<reference evidence="16" key="1">
    <citation type="submission" date="2014-09" db="EMBL/GenBank/DDBJ databases">
        <authorList>
            <person name="Martin A.A."/>
        </authorList>
    </citation>
    <scope>NUCLEOTIDE SEQUENCE</scope>
    <source>
        <strain evidence="16">ED321</strain>
    </source>
</reference>
<keyword evidence="9 14" id="KW-0472">Membrane</keyword>
<dbReference type="GO" id="GO:0005886">
    <property type="term" value="C:plasma membrane"/>
    <property type="evidence" value="ECO:0007669"/>
    <property type="project" value="TreeGrafter"/>
</dbReference>
<evidence type="ECO:0000256" key="10">
    <source>
        <dbReference type="ARBA" id="ARBA00023180"/>
    </source>
</evidence>
<dbReference type="OMA" id="SSIWPCY"/>
<dbReference type="AlphaFoldDB" id="A0A090MZE0"/>
<evidence type="ECO:0000256" key="12">
    <source>
        <dbReference type="ARBA" id="ARBA00023303"/>
    </source>
</evidence>
<dbReference type="PANTHER" id="PTHR11690:SF248">
    <property type="entry name" value="PICKPOCKET 17, ISOFORM A"/>
    <property type="match status" value="1"/>
</dbReference>
<evidence type="ECO:0000256" key="14">
    <source>
        <dbReference type="SAM" id="Phobius"/>
    </source>
</evidence>
<evidence type="ECO:0000313" key="17">
    <source>
        <dbReference type="WBParaSite" id="SRAE_2000342400.1"/>
    </source>
</evidence>
<reference evidence="15" key="2">
    <citation type="submission" date="2014-09" db="EMBL/GenBank/DDBJ databases">
        <authorList>
            <person name="Aslett A.Martin."/>
        </authorList>
    </citation>
    <scope>NUCLEOTIDE SEQUENCE</scope>
    <source>
        <strain evidence="15">ED321 Heterogonic</strain>
    </source>
</reference>
<reference evidence="17" key="3">
    <citation type="submission" date="2020-12" db="UniProtKB">
        <authorList>
            <consortium name="WormBaseParasite"/>
        </authorList>
    </citation>
    <scope>IDENTIFICATION</scope>
</reference>
<feature type="transmembrane region" description="Helical" evidence="14">
    <location>
        <begin position="745"/>
        <end position="764"/>
    </location>
</feature>
<dbReference type="eggNOG" id="KOG4294">
    <property type="taxonomic scope" value="Eukaryota"/>
</dbReference>
<keyword evidence="12 13" id="KW-0407">Ion channel</keyword>
<evidence type="ECO:0000256" key="4">
    <source>
        <dbReference type="ARBA" id="ARBA00022461"/>
    </source>
</evidence>
<dbReference type="RefSeq" id="XP_024507969.1">
    <property type="nucleotide sequence ID" value="XM_024654615.1"/>
</dbReference>
<evidence type="ECO:0000256" key="5">
    <source>
        <dbReference type="ARBA" id="ARBA00022692"/>
    </source>
</evidence>
<keyword evidence="10" id="KW-0325">Glycoprotein</keyword>
<dbReference type="EMBL" id="LN609529">
    <property type="protein sequence ID" value="CEF68769.1"/>
    <property type="molecule type" value="Genomic_DNA"/>
</dbReference>
<keyword evidence="11 13" id="KW-0739">Sodium transport</keyword>
<dbReference type="PANTHER" id="PTHR11690">
    <property type="entry name" value="AMILORIDE-SENSITIVE SODIUM CHANNEL-RELATED"/>
    <property type="match status" value="1"/>
</dbReference>
<name>A0A090MZE0_STRRB</name>
<proteinExistence type="inferred from homology"/>